<dbReference type="Gene3D" id="1.25.40.390">
    <property type="match status" value="1"/>
</dbReference>
<reference evidence="9" key="1">
    <citation type="submission" date="2016-10" db="EMBL/GenBank/DDBJ databases">
        <authorList>
            <person name="Varghese N."/>
            <person name="Submissions S."/>
        </authorList>
    </citation>
    <scope>NUCLEOTIDE SEQUENCE [LARGE SCALE GENOMIC DNA]</scope>
    <source>
        <strain evidence="9">DSM 17453</strain>
    </source>
</reference>
<name>A0A1H8CMH3_9FLAO</name>
<dbReference type="Proteomes" id="UP000199450">
    <property type="component" value="Unassembled WGS sequence"/>
</dbReference>
<dbReference type="PROSITE" id="PS51257">
    <property type="entry name" value="PROKAR_LIPOPROTEIN"/>
    <property type="match status" value="1"/>
</dbReference>
<dbReference type="Pfam" id="PF07980">
    <property type="entry name" value="SusD_RagB"/>
    <property type="match status" value="1"/>
</dbReference>
<evidence type="ECO:0000256" key="3">
    <source>
        <dbReference type="ARBA" id="ARBA00022729"/>
    </source>
</evidence>
<dbReference type="RefSeq" id="WP_078797536.1">
    <property type="nucleotide sequence ID" value="NZ_FOBV01000010.1"/>
</dbReference>
<dbReference type="SUPFAM" id="SSF48452">
    <property type="entry name" value="TPR-like"/>
    <property type="match status" value="1"/>
</dbReference>
<comment type="subcellular location">
    <subcellularLocation>
        <location evidence="1">Cell outer membrane</location>
    </subcellularLocation>
</comment>
<dbReference type="GO" id="GO:0009279">
    <property type="term" value="C:cell outer membrane"/>
    <property type="evidence" value="ECO:0007669"/>
    <property type="project" value="UniProtKB-SubCell"/>
</dbReference>
<keyword evidence="4" id="KW-0472">Membrane</keyword>
<dbReference type="STRING" id="295069.SAMN05421856_11011"/>
<accession>A0A1H8CMH3</accession>
<keyword evidence="9" id="KW-1185">Reference proteome</keyword>
<evidence type="ECO:0000256" key="1">
    <source>
        <dbReference type="ARBA" id="ARBA00004442"/>
    </source>
</evidence>
<feature type="domain" description="RagB/SusD" evidence="6">
    <location>
        <begin position="315"/>
        <end position="454"/>
    </location>
</feature>
<comment type="similarity">
    <text evidence="2">Belongs to the SusD family.</text>
</comment>
<keyword evidence="5" id="KW-0998">Cell outer membrane</keyword>
<dbReference type="EMBL" id="FOBV01000010">
    <property type="protein sequence ID" value="SEM96240.1"/>
    <property type="molecule type" value="Genomic_DNA"/>
</dbReference>
<proteinExistence type="inferred from homology"/>
<dbReference type="OrthoDB" id="621570at2"/>
<dbReference type="InterPro" id="IPR011990">
    <property type="entry name" value="TPR-like_helical_dom_sf"/>
</dbReference>
<dbReference type="Pfam" id="PF14322">
    <property type="entry name" value="SusD-like_3"/>
    <property type="match status" value="1"/>
</dbReference>
<evidence type="ECO:0000256" key="2">
    <source>
        <dbReference type="ARBA" id="ARBA00006275"/>
    </source>
</evidence>
<protein>
    <submittedName>
        <fullName evidence="8">Starch-binding associating with outer membrane</fullName>
    </submittedName>
</protein>
<evidence type="ECO:0000259" key="6">
    <source>
        <dbReference type="Pfam" id="PF07980"/>
    </source>
</evidence>
<dbReference type="InterPro" id="IPR033985">
    <property type="entry name" value="SusD-like_N"/>
</dbReference>
<keyword evidence="3" id="KW-0732">Signal</keyword>
<feature type="domain" description="SusD-like N-terminal" evidence="7">
    <location>
        <begin position="79"/>
        <end position="223"/>
    </location>
</feature>
<evidence type="ECO:0000313" key="8">
    <source>
        <dbReference type="EMBL" id="SEM96240.1"/>
    </source>
</evidence>
<evidence type="ECO:0000313" key="9">
    <source>
        <dbReference type="Proteomes" id="UP000199450"/>
    </source>
</evidence>
<dbReference type="InterPro" id="IPR012944">
    <property type="entry name" value="SusD_RagB_dom"/>
</dbReference>
<organism evidence="8 9">
    <name type="scientific">Chryseobacterium taichungense</name>
    <dbReference type="NCBI Taxonomy" id="295069"/>
    <lineage>
        <taxon>Bacteria</taxon>
        <taxon>Pseudomonadati</taxon>
        <taxon>Bacteroidota</taxon>
        <taxon>Flavobacteriia</taxon>
        <taxon>Flavobacteriales</taxon>
        <taxon>Weeksellaceae</taxon>
        <taxon>Chryseobacterium group</taxon>
        <taxon>Chryseobacterium</taxon>
    </lineage>
</organism>
<sequence>MKRYKLYIFLIFTLSTVSCEKLLEVDTPANQITSDQVFENVQTANAALSGLYAGLWDNSPLAGDQTGRLLGVYTDDLDFYGTTSNNGTLELFQNTLVDSNPAVYSYWANAYQKIYLANAIIEGVNASSGLSSADKARIKGEALLVRSILYCYLQQIFGDIPYVTGTDYTLNQSLSKTSAPQVLARLANDLNESLSLLAEPYRNTERIFPNRSVGRLVLAKVYLLQNRWSDAEILLKEILQNPLYQFQNDPSKVFEKSGTHILWQLKPKNPGDATKEITAYYFSNSAPTSVALSQSLMQSFASTDRRKQLWTTAVTFNNNTFYRANKYKNLNNNTTEYSVVYRLEEVYLMLAECLAKQDKVTEAIPLVNAIKQRANVQLIQQPVTKEALINEILSENRKEFFTEMGHRFFDLKRENQLQNLALVKPNWKSFHQLWPLPQKELLLNPNLNPQNTGY</sequence>
<gene>
    <name evidence="8" type="ORF">SAMN05421856_11011</name>
</gene>
<evidence type="ECO:0000259" key="7">
    <source>
        <dbReference type="Pfam" id="PF14322"/>
    </source>
</evidence>
<evidence type="ECO:0000256" key="4">
    <source>
        <dbReference type="ARBA" id="ARBA00023136"/>
    </source>
</evidence>
<dbReference type="CDD" id="cd08977">
    <property type="entry name" value="SusD"/>
    <property type="match status" value="1"/>
</dbReference>
<evidence type="ECO:0000256" key="5">
    <source>
        <dbReference type="ARBA" id="ARBA00023237"/>
    </source>
</evidence>
<dbReference type="AlphaFoldDB" id="A0A1H8CMH3"/>